<comment type="subcellular location">
    <subcellularLocation>
        <location evidence="1">Membrane</location>
        <topology evidence="1">Multi-pass membrane protein</topology>
    </subcellularLocation>
</comment>
<accession>A0ABY4CI09</accession>
<keyword evidence="5 8" id="KW-0812">Transmembrane</keyword>
<evidence type="ECO:0000256" key="6">
    <source>
        <dbReference type="ARBA" id="ARBA00022989"/>
    </source>
</evidence>
<dbReference type="Pfam" id="PF03845">
    <property type="entry name" value="Spore_permease"/>
    <property type="match status" value="1"/>
</dbReference>
<feature type="transmembrane region" description="Helical" evidence="8">
    <location>
        <begin position="100"/>
        <end position="117"/>
    </location>
</feature>
<reference evidence="9" key="1">
    <citation type="submission" date="2021-12" db="EMBL/GenBank/DDBJ databases">
        <title>Alicyclobacillaceae gen. nov., sp. nov., isolated from chalcocite enrichment system.</title>
        <authorList>
            <person name="Jiang Z."/>
        </authorList>
    </citation>
    <scope>NUCLEOTIDE SEQUENCE</scope>
    <source>
        <strain evidence="9">MYW30-H2</strain>
    </source>
</reference>
<feature type="transmembrane region" description="Helical" evidence="8">
    <location>
        <begin position="22"/>
        <end position="43"/>
    </location>
</feature>
<feature type="transmembrane region" description="Helical" evidence="8">
    <location>
        <begin position="251"/>
        <end position="269"/>
    </location>
</feature>
<feature type="transmembrane region" description="Helical" evidence="8">
    <location>
        <begin position="290"/>
        <end position="308"/>
    </location>
</feature>
<comment type="similarity">
    <text evidence="2">Belongs to the amino acid-polyamine-organocation (APC) superfamily. Spore germination protein (SGP) (TC 2.A.3.9) family.</text>
</comment>
<sequence>MNYPILNIGILPLMIRVAGKDLWISTLLSSTIGLLIALLLWDLEKKNPEQTCLDMLKTRPGGHIIIWVLVPILILYLWLLCVLASVSLTEFISIGFIQETPFWVIALIFGLCIAYSLRKGMTSLADLAGVLTLSTILSGTTMSIAISGKRHVSYFLPIGEHGIYPILLGVVLFVPIWTELFFLGFMPRDFVKGKGWIKTYFWIVLINTIIFVGHSEGPITAFGLGQAKNFNFPELSAVKVISLGFIDRFDVYGLLLMLYGSFIRVSFYSQLSLSLICRMFPSTKIRISPMTSTILPIIFLITGTIWLFRNTAFFHGLLQPFIRISLSMFALFLVIYLFIRFTKPHQVFE</sequence>
<evidence type="ECO:0000256" key="2">
    <source>
        <dbReference type="ARBA" id="ARBA00007998"/>
    </source>
</evidence>
<dbReference type="EMBL" id="CP089291">
    <property type="protein sequence ID" value="UOF89077.1"/>
    <property type="molecule type" value="Genomic_DNA"/>
</dbReference>
<protein>
    <submittedName>
        <fullName evidence="9">GerAB/ArcD/ProY family transporter</fullName>
    </submittedName>
</protein>
<evidence type="ECO:0000256" key="1">
    <source>
        <dbReference type="ARBA" id="ARBA00004141"/>
    </source>
</evidence>
<keyword evidence="10" id="KW-1185">Reference proteome</keyword>
<evidence type="ECO:0000313" key="10">
    <source>
        <dbReference type="Proteomes" id="UP000830167"/>
    </source>
</evidence>
<proteinExistence type="inferred from homology"/>
<gene>
    <name evidence="9" type="ORF">LSG31_14210</name>
</gene>
<feature type="transmembrane region" description="Helical" evidence="8">
    <location>
        <begin position="64"/>
        <end position="88"/>
    </location>
</feature>
<keyword evidence="3" id="KW-0813">Transport</keyword>
<evidence type="ECO:0000256" key="4">
    <source>
        <dbReference type="ARBA" id="ARBA00022544"/>
    </source>
</evidence>
<evidence type="ECO:0000256" key="7">
    <source>
        <dbReference type="ARBA" id="ARBA00023136"/>
    </source>
</evidence>
<feature type="transmembrane region" description="Helical" evidence="8">
    <location>
        <begin position="197"/>
        <end position="214"/>
    </location>
</feature>
<feature type="transmembrane region" description="Helical" evidence="8">
    <location>
        <begin position="320"/>
        <end position="339"/>
    </location>
</feature>
<keyword evidence="7 8" id="KW-0472">Membrane</keyword>
<organism evidence="9 10">
    <name type="scientific">Fodinisporobacter ferrooxydans</name>
    <dbReference type="NCBI Taxonomy" id="2901836"/>
    <lineage>
        <taxon>Bacteria</taxon>
        <taxon>Bacillati</taxon>
        <taxon>Bacillota</taxon>
        <taxon>Bacilli</taxon>
        <taxon>Bacillales</taxon>
        <taxon>Alicyclobacillaceae</taxon>
        <taxon>Fodinisporobacter</taxon>
    </lineage>
</organism>
<feature type="transmembrane region" description="Helical" evidence="8">
    <location>
        <begin position="166"/>
        <end position="185"/>
    </location>
</feature>
<evidence type="ECO:0000256" key="8">
    <source>
        <dbReference type="SAM" id="Phobius"/>
    </source>
</evidence>
<keyword evidence="6 8" id="KW-1133">Transmembrane helix</keyword>
<dbReference type="PANTHER" id="PTHR34975:SF2">
    <property type="entry name" value="SPORE GERMINATION PROTEIN A2"/>
    <property type="match status" value="1"/>
</dbReference>
<dbReference type="Proteomes" id="UP000830167">
    <property type="component" value="Chromosome"/>
</dbReference>
<evidence type="ECO:0000256" key="3">
    <source>
        <dbReference type="ARBA" id="ARBA00022448"/>
    </source>
</evidence>
<evidence type="ECO:0000256" key="5">
    <source>
        <dbReference type="ARBA" id="ARBA00022692"/>
    </source>
</evidence>
<evidence type="ECO:0000313" key="9">
    <source>
        <dbReference type="EMBL" id="UOF89077.1"/>
    </source>
</evidence>
<dbReference type="PANTHER" id="PTHR34975">
    <property type="entry name" value="SPORE GERMINATION PROTEIN A2"/>
    <property type="match status" value="1"/>
</dbReference>
<feature type="transmembrane region" description="Helical" evidence="8">
    <location>
        <begin position="124"/>
        <end position="146"/>
    </location>
</feature>
<keyword evidence="4" id="KW-0309">Germination</keyword>
<dbReference type="InterPro" id="IPR004761">
    <property type="entry name" value="Spore_GerAB"/>
</dbReference>
<name>A0ABY4CI09_9BACL</name>